<dbReference type="EMBL" id="VNIB01000005">
    <property type="protein sequence ID" value="TYO98683.1"/>
    <property type="molecule type" value="Genomic_DNA"/>
</dbReference>
<dbReference type="Pfam" id="PF11376">
    <property type="entry name" value="DUF3179"/>
    <property type="match status" value="1"/>
</dbReference>
<proteinExistence type="predicted"/>
<protein>
    <submittedName>
        <fullName evidence="1">Uncharacterized protein DUF3179</fullName>
    </submittedName>
</protein>
<evidence type="ECO:0000313" key="1">
    <source>
        <dbReference type="EMBL" id="TYO98683.1"/>
    </source>
</evidence>
<dbReference type="InterPro" id="IPR021516">
    <property type="entry name" value="DUF3179"/>
</dbReference>
<dbReference type="AlphaFoldDB" id="A0A5D3WL41"/>
<name>A0A5D3WL41_9BACT</name>
<evidence type="ECO:0000313" key="2">
    <source>
        <dbReference type="Proteomes" id="UP000324159"/>
    </source>
</evidence>
<accession>A0A5D3WL41</accession>
<reference evidence="1 2" key="1">
    <citation type="submission" date="2019-07" db="EMBL/GenBank/DDBJ databases">
        <title>Genomic Encyclopedia of Type Strains, Phase IV (KMG-IV): sequencing the most valuable type-strain genomes for metagenomic binning, comparative biology and taxonomic classification.</title>
        <authorList>
            <person name="Goeker M."/>
        </authorList>
    </citation>
    <scope>NUCLEOTIDE SEQUENCE [LARGE SCALE GENOMIC DNA]</scope>
    <source>
        <strain evidence="1 2">SS015</strain>
    </source>
</reference>
<keyword evidence="2" id="KW-1185">Reference proteome</keyword>
<comment type="caution">
    <text evidence="1">The sequence shown here is derived from an EMBL/GenBank/DDBJ whole genome shotgun (WGS) entry which is preliminary data.</text>
</comment>
<gene>
    <name evidence="1" type="ORF">EDC39_10545</name>
</gene>
<sequence length="197" mass="22725">MYSRRIGAEELTFGVSGLLYRSNVLMYDHQSESLWSQILSEAVTGPRLGSRLEVLPSTLTRWDKWRRQHPGTLVLTTATGYDRDYSRDPYEDYYRRRSGLFGFLSAGPGEEDKELVVGIELEGVSRAYPLDWLKRRGRLVDTSVPGTLTLNYDGATDQLQVRDRDGRPLPHLITYWFVWKAFHPRTERFAPPAEPSR</sequence>
<dbReference type="Proteomes" id="UP000324159">
    <property type="component" value="Unassembled WGS sequence"/>
</dbReference>
<organism evidence="1 2">
    <name type="scientific">Geothermobacter ehrlichii</name>
    <dbReference type="NCBI Taxonomy" id="213224"/>
    <lineage>
        <taxon>Bacteria</taxon>
        <taxon>Pseudomonadati</taxon>
        <taxon>Thermodesulfobacteriota</taxon>
        <taxon>Desulfuromonadia</taxon>
        <taxon>Desulfuromonadales</taxon>
        <taxon>Geothermobacteraceae</taxon>
        <taxon>Geothermobacter</taxon>
    </lineage>
</organism>